<protein>
    <submittedName>
        <fullName evidence="2">Uncharacterized protein</fullName>
    </submittedName>
</protein>
<proteinExistence type="predicted"/>
<feature type="chain" id="PRO_5015125283" evidence="1">
    <location>
        <begin position="23"/>
        <end position="35"/>
    </location>
</feature>
<name>A0A2P2NA91_RHIMU</name>
<sequence>MASCRSVWWATIASIYCWWCWMEENIVICAHVRNC</sequence>
<organism evidence="2">
    <name type="scientific">Rhizophora mucronata</name>
    <name type="common">Asiatic mangrove</name>
    <dbReference type="NCBI Taxonomy" id="61149"/>
    <lineage>
        <taxon>Eukaryota</taxon>
        <taxon>Viridiplantae</taxon>
        <taxon>Streptophyta</taxon>
        <taxon>Embryophyta</taxon>
        <taxon>Tracheophyta</taxon>
        <taxon>Spermatophyta</taxon>
        <taxon>Magnoliopsida</taxon>
        <taxon>eudicotyledons</taxon>
        <taxon>Gunneridae</taxon>
        <taxon>Pentapetalae</taxon>
        <taxon>rosids</taxon>
        <taxon>fabids</taxon>
        <taxon>Malpighiales</taxon>
        <taxon>Rhizophoraceae</taxon>
        <taxon>Rhizophora</taxon>
    </lineage>
</organism>
<dbReference type="AlphaFoldDB" id="A0A2P2NA91"/>
<evidence type="ECO:0000256" key="1">
    <source>
        <dbReference type="SAM" id="SignalP"/>
    </source>
</evidence>
<evidence type="ECO:0000313" key="2">
    <source>
        <dbReference type="EMBL" id="MBX39401.1"/>
    </source>
</evidence>
<feature type="signal peptide" evidence="1">
    <location>
        <begin position="1"/>
        <end position="22"/>
    </location>
</feature>
<reference evidence="2" key="1">
    <citation type="submission" date="2018-02" db="EMBL/GenBank/DDBJ databases">
        <title>Rhizophora mucronata_Transcriptome.</title>
        <authorList>
            <person name="Meera S.P."/>
            <person name="Sreeshan A."/>
            <person name="Augustine A."/>
        </authorList>
    </citation>
    <scope>NUCLEOTIDE SEQUENCE</scope>
    <source>
        <tissue evidence="2">Leaf</tissue>
    </source>
</reference>
<dbReference type="EMBL" id="GGEC01058917">
    <property type="protein sequence ID" value="MBX39401.1"/>
    <property type="molecule type" value="Transcribed_RNA"/>
</dbReference>
<accession>A0A2P2NA91</accession>
<keyword evidence="1" id="KW-0732">Signal</keyword>